<dbReference type="EMBL" id="RSCE01000015">
    <property type="protein sequence ID" value="RSH77510.1"/>
    <property type="molecule type" value="Genomic_DNA"/>
</dbReference>
<dbReference type="PANTHER" id="PTHR40128">
    <property type="entry name" value="EXPRESSED PROTEIN"/>
    <property type="match status" value="1"/>
</dbReference>
<name>A0A427XF23_9TREE</name>
<dbReference type="OrthoDB" id="2328924at2759"/>
<dbReference type="RefSeq" id="XP_028472657.1">
    <property type="nucleotide sequence ID" value="XM_028618769.1"/>
</dbReference>
<reference evidence="1 2" key="1">
    <citation type="submission" date="2018-11" db="EMBL/GenBank/DDBJ databases">
        <title>Genome sequence of Apiotrichum porosum DSM 27194.</title>
        <authorList>
            <person name="Aliyu H."/>
            <person name="Gorte O."/>
            <person name="Ochsenreither K."/>
        </authorList>
    </citation>
    <scope>NUCLEOTIDE SEQUENCE [LARGE SCALE GENOMIC DNA]</scope>
    <source>
        <strain evidence="1 2">DSM 27194</strain>
    </source>
</reference>
<evidence type="ECO:0008006" key="3">
    <source>
        <dbReference type="Google" id="ProtNLM"/>
    </source>
</evidence>
<organism evidence="1 2">
    <name type="scientific">Apiotrichum porosum</name>
    <dbReference type="NCBI Taxonomy" id="105984"/>
    <lineage>
        <taxon>Eukaryota</taxon>
        <taxon>Fungi</taxon>
        <taxon>Dikarya</taxon>
        <taxon>Basidiomycota</taxon>
        <taxon>Agaricomycotina</taxon>
        <taxon>Tremellomycetes</taxon>
        <taxon>Trichosporonales</taxon>
        <taxon>Trichosporonaceae</taxon>
        <taxon>Apiotrichum</taxon>
    </lineage>
</organism>
<dbReference type="Proteomes" id="UP000279236">
    <property type="component" value="Unassembled WGS sequence"/>
</dbReference>
<dbReference type="InterPro" id="IPR008775">
    <property type="entry name" value="Phytyl_CoA_dOase-like"/>
</dbReference>
<dbReference type="Pfam" id="PF05721">
    <property type="entry name" value="PhyH"/>
    <property type="match status" value="1"/>
</dbReference>
<dbReference type="AlphaFoldDB" id="A0A427XF23"/>
<evidence type="ECO:0000313" key="2">
    <source>
        <dbReference type="Proteomes" id="UP000279236"/>
    </source>
</evidence>
<proteinExistence type="predicted"/>
<sequence>MTVIETQLQQHNDCLQRLKLEGASGSITAEERAWLPSIPASASDESIRHELETKGVVHIKGVMPREFVLEARRKYFEWVEPTHILKEGTDPKEGIWAAGDRDPNHFVPPAGAGYIEMNPQAAVYIDRAWDMLDEEWPKDFCSNQYIKTMVTRIHHDWHEPFCFKRQIWRTNVPHAKGTSTGVHYDHIFLRGGPPTAITAWVPVGDCTPEMGGLMYLENSIPIAQKIEDDFTELGKAKGFTEDDLVYAFNSNMDATGMLSMDPGTFGQQFGENRKWLIGDYEAGDIVFHHSMMIHASGSNLDPQGRIRLSTDLRYGDRNHPYDARWDQDRMRPGDRL</sequence>
<dbReference type="GeneID" id="39587606"/>
<keyword evidence="2" id="KW-1185">Reference proteome</keyword>
<accession>A0A427XF23</accession>
<gene>
    <name evidence="1" type="ORF">EHS24_003063</name>
</gene>
<dbReference type="SUPFAM" id="SSF51197">
    <property type="entry name" value="Clavaminate synthase-like"/>
    <property type="match status" value="1"/>
</dbReference>
<dbReference type="STRING" id="105984.A0A427XF23"/>
<protein>
    <recommendedName>
        <fullName evidence="3">Phytanoyl-CoA dioxygenase</fullName>
    </recommendedName>
</protein>
<comment type="caution">
    <text evidence="1">The sequence shown here is derived from an EMBL/GenBank/DDBJ whole genome shotgun (WGS) entry which is preliminary data.</text>
</comment>
<dbReference type="Gene3D" id="2.60.120.620">
    <property type="entry name" value="q2cbj1_9rhob like domain"/>
    <property type="match status" value="1"/>
</dbReference>
<dbReference type="PANTHER" id="PTHR40128:SF1">
    <property type="entry name" value="PHYTANOYL-COA HYDROXYLASE"/>
    <property type="match status" value="1"/>
</dbReference>
<evidence type="ECO:0000313" key="1">
    <source>
        <dbReference type="EMBL" id="RSH77510.1"/>
    </source>
</evidence>